<evidence type="ECO:0000313" key="3">
    <source>
        <dbReference type="Proteomes" id="UP000008237"/>
    </source>
</evidence>
<organism evidence="3">
    <name type="scientific">Harpegnathos saltator</name>
    <name type="common">Jerdon's jumping ant</name>
    <dbReference type="NCBI Taxonomy" id="610380"/>
    <lineage>
        <taxon>Eukaryota</taxon>
        <taxon>Metazoa</taxon>
        <taxon>Ecdysozoa</taxon>
        <taxon>Arthropoda</taxon>
        <taxon>Hexapoda</taxon>
        <taxon>Insecta</taxon>
        <taxon>Pterygota</taxon>
        <taxon>Neoptera</taxon>
        <taxon>Endopterygota</taxon>
        <taxon>Hymenoptera</taxon>
        <taxon>Apocrita</taxon>
        <taxon>Aculeata</taxon>
        <taxon>Formicoidea</taxon>
        <taxon>Formicidae</taxon>
        <taxon>Ponerinae</taxon>
        <taxon>Ponerini</taxon>
        <taxon>Harpegnathos</taxon>
    </lineage>
</organism>
<name>E2C7N1_HARSA</name>
<accession>E2C7N1</accession>
<evidence type="ECO:0000313" key="2">
    <source>
        <dbReference type="EMBL" id="EFN76014.1"/>
    </source>
</evidence>
<dbReference type="InParanoid" id="E2C7N1"/>
<sequence length="100" mass="11602">MNTTTTSEQCVDQQLPMRDNTMNQHISRGKGRGLKNKKANGVRGSSTAFWEKREEWCSWFKHNTLKLITGSTRDSAKDCLLANWRLTRDCLETDERLPRD</sequence>
<feature type="region of interest" description="Disordered" evidence="1">
    <location>
        <begin position="16"/>
        <end position="45"/>
    </location>
</feature>
<keyword evidence="3" id="KW-1185">Reference proteome</keyword>
<protein>
    <submittedName>
        <fullName evidence="2">Uncharacterized protein</fullName>
    </submittedName>
</protein>
<feature type="compositionally biased region" description="Basic residues" evidence="1">
    <location>
        <begin position="27"/>
        <end position="40"/>
    </location>
</feature>
<reference evidence="2 3" key="1">
    <citation type="journal article" date="2010" name="Science">
        <title>Genomic comparison of the ants Camponotus floridanus and Harpegnathos saltator.</title>
        <authorList>
            <person name="Bonasio R."/>
            <person name="Zhang G."/>
            <person name="Ye C."/>
            <person name="Mutti N.S."/>
            <person name="Fang X."/>
            <person name="Qin N."/>
            <person name="Donahue G."/>
            <person name="Yang P."/>
            <person name="Li Q."/>
            <person name="Li C."/>
            <person name="Zhang P."/>
            <person name="Huang Z."/>
            <person name="Berger S.L."/>
            <person name="Reinberg D."/>
            <person name="Wang J."/>
            <person name="Liebig J."/>
        </authorList>
    </citation>
    <scope>NUCLEOTIDE SEQUENCE [LARGE SCALE GENOMIC DNA]</scope>
    <source>
        <strain evidence="2 3">R22 G/1</strain>
    </source>
</reference>
<gene>
    <name evidence="2" type="ORF">EAI_16117</name>
</gene>
<proteinExistence type="predicted"/>
<dbReference type="Proteomes" id="UP000008237">
    <property type="component" value="Unassembled WGS sequence"/>
</dbReference>
<dbReference type="AlphaFoldDB" id="E2C7N1"/>
<dbReference type="EMBL" id="GL453395">
    <property type="protein sequence ID" value="EFN76014.1"/>
    <property type="molecule type" value="Genomic_DNA"/>
</dbReference>
<evidence type="ECO:0000256" key="1">
    <source>
        <dbReference type="SAM" id="MobiDB-lite"/>
    </source>
</evidence>